<organism evidence="2 3">
    <name type="scientific">Pseudooceanicola spongiae</name>
    <dbReference type="NCBI Taxonomy" id="2613965"/>
    <lineage>
        <taxon>Bacteria</taxon>
        <taxon>Pseudomonadati</taxon>
        <taxon>Pseudomonadota</taxon>
        <taxon>Alphaproteobacteria</taxon>
        <taxon>Rhodobacterales</taxon>
        <taxon>Paracoccaceae</taxon>
        <taxon>Pseudooceanicola</taxon>
    </lineage>
</organism>
<dbReference type="Proteomes" id="UP000594118">
    <property type="component" value="Chromosome"/>
</dbReference>
<evidence type="ECO:0000256" key="1">
    <source>
        <dbReference type="SAM" id="Phobius"/>
    </source>
</evidence>
<evidence type="ECO:0008006" key="4">
    <source>
        <dbReference type="Google" id="ProtNLM"/>
    </source>
</evidence>
<name>A0A7L9WLU2_9RHOB</name>
<gene>
    <name evidence="2" type="ORF">F3W81_03835</name>
</gene>
<feature type="transmembrane region" description="Helical" evidence="1">
    <location>
        <begin position="6"/>
        <end position="24"/>
    </location>
</feature>
<sequence length="184" mass="20357">MTGGKYIHVVYFLVCMVIVGICLYRFPLLLRGEQVAFSNVSGFATLYGVGFAIIETFRARAASQEAKAAASEASRKIVKLHQVKDVAKCQMLIQEELQDLEGSKILSMARITKILELYTAEFSDKYEDETSAQRINIAALQSHSVFSGAKPLSIRAANDLRKTLMKMLADLSTAATRKLAEESR</sequence>
<keyword evidence="3" id="KW-1185">Reference proteome</keyword>
<dbReference type="EMBL" id="CP045201">
    <property type="protein sequence ID" value="QOL80030.1"/>
    <property type="molecule type" value="Genomic_DNA"/>
</dbReference>
<dbReference type="AlphaFoldDB" id="A0A7L9WLU2"/>
<protein>
    <recommendedName>
        <fullName evidence="4">DUF4760 domain-containing protein</fullName>
    </recommendedName>
</protein>
<keyword evidence="1" id="KW-0812">Transmembrane</keyword>
<evidence type="ECO:0000313" key="3">
    <source>
        <dbReference type="Proteomes" id="UP000594118"/>
    </source>
</evidence>
<proteinExistence type="predicted"/>
<reference evidence="2 3" key="1">
    <citation type="submission" date="2019-10" db="EMBL/GenBank/DDBJ databases">
        <title>Pseudopuniceibacterium sp. HQ09 islated from Antarctica.</title>
        <authorList>
            <person name="Liao L."/>
            <person name="Su S."/>
            <person name="Chen B."/>
            <person name="Yu Y."/>
        </authorList>
    </citation>
    <scope>NUCLEOTIDE SEQUENCE [LARGE SCALE GENOMIC DNA]</scope>
    <source>
        <strain evidence="2 3">HQ09</strain>
    </source>
</reference>
<dbReference type="KEGG" id="pshq:F3W81_03835"/>
<accession>A0A7L9WLU2</accession>
<evidence type="ECO:0000313" key="2">
    <source>
        <dbReference type="EMBL" id="QOL80030.1"/>
    </source>
</evidence>
<feature type="transmembrane region" description="Helical" evidence="1">
    <location>
        <begin position="36"/>
        <end position="54"/>
    </location>
</feature>
<dbReference type="RefSeq" id="WP_193082345.1">
    <property type="nucleotide sequence ID" value="NZ_CP045201.1"/>
</dbReference>
<keyword evidence="1" id="KW-0472">Membrane</keyword>
<keyword evidence="1" id="KW-1133">Transmembrane helix</keyword>